<gene>
    <name evidence="1" type="ORF">MEUPH1_LOCUS811</name>
</gene>
<reference evidence="1 2" key="1">
    <citation type="submission" date="2023-01" db="EMBL/GenBank/DDBJ databases">
        <authorList>
            <person name="Whitehead M."/>
        </authorList>
    </citation>
    <scope>NUCLEOTIDE SEQUENCE [LARGE SCALE GENOMIC DNA]</scope>
</reference>
<proteinExistence type="predicted"/>
<comment type="caution">
    <text evidence="1">The sequence shown here is derived from an EMBL/GenBank/DDBJ whole genome shotgun (WGS) entry which is preliminary data.</text>
</comment>
<accession>A0AAV0VKV6</accession>
<evidence type="ECO:0000313" key="2">
    <source>
        <dbReference type="Proteomes" id="UP001160148"/>
    </source>
</evidence>
<dbReference type="Proteomes" id="UP001160148">
    <property type="component" value="Unassembled WGS sequence"/>
</dbReference>
<dbReference type="AlphaFoldDB" id="A0AAV0VKV6"/>
<dbReference type="EMBL" id="CARXXK010000001">
    <property type="protein sequence ID" value="CAI6343562.1"/>
    <property type="molecule type" value="Genomic_DNA"/>
</dbReference>
<organism evidence="1 2">
    <name type="scientific">Macrosiphum euphorbiae</name>
    <name type="common">potato aphid</name>
    <dbReference type="NCBI Taxonomy" id="13131"/>
    <lineage>
        <taxon>Eukaryota</taxon>
        <taxon>Metazoa</taxon>
        <taxon>Ecdysozoa</taxon>
        <taxon>Arthropoda</taxon>
        <taxon>Hexapoda</taxon>
        <taxon>Insecta</taxon>
        <taxon>Pterygota</taxon>
        <taxon>Neoptera</taxon>
        <taxon>Paraneoptera</taxon>
        <taxon>Hemiptera</taxon>
        <taxon>Sternorrhyncha</taxon>
        <taxon>Aphidomorpha</taxon>
        <taxon>Aphidoidea</taxon>
        <taxon>Aphididae</taxon>
        <taxon>Macrosiphini</taxon>
        <taxon>Macrosiphum</taxon>
    </lineage>
</organism>
<keyword evidence="2" id="KW-1185">Reference proteome</keyword>
<protein>
    <submittedName>
        <fullName evidence="1">Uncharacterized protein</fullName>
    </submittedName>
</protein>
<name>A0AAV0VKV6_9HEMI</name>
<sequence>MSEKKETENKKKKLQHIPSVSIEYNQHIGQLPRETKSIDGNLKPVFKALWIANLLIKNAMDSIAAREAKHDKKSGHKDSTLKDLYKTVWKLNLLIKNMKDSIAVSVAKHDGKINGHMDSNLKDLYKTIWKLNSLLDDQLHFQT</sequence>
<evidence type="ECO:0000313" key="1">
    <source>
        <dbReference type="EMBL" id="CAI6343562.1"/>
    </source>
</evidence>